<dbReference type="OrthoDB" id="9772788at2"/>
<reference evidence="1 2" key="1">
    <citation type="submission" date="2019-03" db="EMBL/GenBank/DDBJ databases">
        <title>Genomic Encyclopedia of Type Strains, Phase IV (KMG-IV): sequencing the most valuable type-strain genomes for metagenomic binning, comparative biology and taxonomic classification.</title>
        <authorList>
            <person name="Goeker M."/>
        </authorList>
    </citation>
    <scope>NUCLEOTIDE SEQUENCE [LARGE SCALE GENOMIC DNA]</scope>
    <source>
        <strain evidence="1 2">DSM 45707</strain>
    </source>
</reference>
<evidence type="ECO:0000313" key="2">
    <source>
        <dbReference type="Proteomes" id="UP000294937"/>
    </source>
</evidence>
<dbReference type="InterPro" id="IPR029069">
    <property type="entry name" value="HotDog_dom_sf"/>
</dbReference>
<sequence>MDDLLSVLPHRYPFLFVDRIVEKELGVWVKGYKNLSRNEWFFMNNKDATLPGMIAVEAIAQLSAFVLENNSSSLGFLASLKGVSIENQARPGDRLDLYFEVTRQRKRMLSGRGEARVNDRLIVSVEEMIIMEPA</sequence>
<protein>
    <submittedName>
        <fullName evidence="1">3-hydroxyacyl-[acyl-carrier-protein] dehydratase</fullName>
    </submittedName>
</protein>
<dbReference type="Pfam" id="PF07977">
    <property type="entry name" value="FabA"/>
    <property type="match status" value="1"/>
</dbReference>
<organism evidence="1 2">
    <name type="scientific">Hazenella coriacea</name>
    <dbReference type="NCBI Taxonomy" id="1179467"/>
    <lineage>
        <taxon>Bacteria</taxon>
        <taxon>Bacillati</taxon>
        <taxon>Bacillota</taxon>
        <taxon>Bacilli</taxon>
        <taxon>Bacillales</taxon>
        <taxon>Thermoactinomycetaceae</taxon>
        <taxon>Hazenella</taxon>
    </lineage>
</organism>
<proteinExistence type="predicted"/>
<dbReference type="CDD" id="cd01288">
    <property type="entry name" value="FabZ"/>
    <property type="match status" value="1"/>
</dbReference>
<dbReference type="InterPro" id="IPR013114">
    <property type="entry name" value="FabA_FabZ"/>
</dbReference>
<dbReference type="PANTHER" id="PTHR30272:SF3">
    <property type="entry name" value="(3R)-HYDROXYMYRISTOYL-[ACYL CARRIER PROTEIN] DEHYDRATASE"/>
    <property type="match status" value="1"/>
</dbReference>
<dbReference type="Proteomes" id="UP000294937">
    <property type="component" value="Unassembled WGS sequence"/>
</dbReference>
<accession>A0A4R3KZZ8</accession>
<dbReference type="SUPFAM" id="SSF54637">
    <property type="entry name" value="Thioesterase/thiol ester dehydrase-isomerase"/>
    <property type="match status" value="1"/>
</dbReference>
<name>A0A4R3KZZ8_9BACL</name>
<keyword evidence="2" id="KW-1185">Reference proteome</keyword>
<gene>
    <name evidence="1" type="ORF">EDD58_11224</name>
</gene>
<comment type="caution">
    <text evidence="1">The sequence shown here is derived from an EMBL/GenBank/DDBJ whole genome shotgun (WGS) entry which is preliminary data.</text>
</comment>
<dbReference type="AlphaFoldDB" id="A0A4R3KZZ8"/>
<dbReference type="PANTHER" id="PTHR30272">
    <property type="entry name" value="3-HYDROXYACYL-[ACYL-CARRIER-PROTEIN] DEHYDRATASE"/>
    <property type="match status" value="1"/>
</dbReference>
<dbReference type="EMBL" id="SMAG01000012">
    <property type="protein sequence ID" value="TCS92401.1"/>
    <property type="molecule type" value="Genomic_DNA"/>
</dbReference>
<evidence type="ECO:0000313" key="1">
    <source>
        <dbReference type="EMBL" id="TCS92401.1"/>
    </source>
</evidence>
<dbReference type="Gene3D" id="3.10.129.10">
    <property type="entry name" value="Hotdog Thioesterase"/>
    <property type="match status" value="1"/>
</dbReference>
<dbReference type="RefSeq" id="WP_131926701.1">
    <property type="nucleotide sequence ID" value="NZ_SMAG01000012.1"/>
</dbReference>